<protein>
    <recommendedName>
        <fullName evidence="1">RNA-directed DNA polymerase</fullName>
        <ecNumber evidence="1">2.7.7.49</ecNumber>
    </recommendedName>
</protein>
<dbReference type="InterPro" id="IPR000477">
    <property type="entry name" value="RT_dom"/>
</dbReference>
<evidence type="ECO:0000256" key="3">
    <source>
        <dbReference type="ARBA" id="ARBA00022695"/>
    </source>
</evidence>
<dbReference type="CDD" id="cd03487">
    <property type="entry name" value="RT_Bac_retron_II"/>
    <property type="match status" value="1"/>
</dbReference>
<evidence type="ECO:0000256" key="7">
    <source>
        <dbReference type="ARBA" id="ARBA00023118"/>
    </source>
</evidence>
<reference evidence="12 13" key="1">
    <citation type="submission" date="2021-03" db="EMBL/GenBank/DDBJ databases">
        <title>Whole genome shotgun sequence of Actinoplanes toevensis NBRC 105298.</title>
        <authorList>
            <person name="Komaki H."/>
            <person name="Tamura T."/>
        </authorList>
    </citation>
    <scope>NUCLEOTIDE SEQUENCE [LARGE SCALE GENOMIC DNA]</scope>
    <source>
        <strain evidence="12 13">NBRC 105298</strain>
    </source>
</reference>
<proteinExistence type="inferred from homology"/>
<dbReference type="GO" id="GO:0003723">
    <property type="term" value="F:RNA binding"/>
    <property type="evidence" value="ECO:0007669"/>
    <property type="project" value="InterPro"/>
</dbReference>
<dbReference type="EC" id="2.7.7.49" evidence="1"/>
<dbReference type="Proteomes" id="UP000677082">
    <property type="component" value="Unassembled WGS sequence"/>
</dbReference>
<dbReference type="SUPFAM" id="SSF56672">
    <property type="entry name" value="DNA/RNA polymerases"/>
    <property type="match status" value="1"/>
</dbReference>
<keyword evidence="2" id="KW-0808">Transferase</keyword>
<dbReference type="AlphaFoldDB" id="A0A919TFH9"/>
<keyword evidence="6" id="KW-0695">RNA-directed DNA polymerase</keyword>
<keyword evidence="7" id="KW-0051">Antiviral defense</keyword>
<dbReference type="PANTHER" id="PTHR34047">
    <property type="entry name" value="NUCLEAR INTRON MATURASE 1, MITOCHONDRIAL-RELATED"/>
    <property type="match status" value="1"/>
</dbReference>
<keyword evidence="3" id="KW-0548">Nucleotidyltransferase</keyword>
<dbReference type="Pfam" id="PF00078">
    <property type="entry name" value="RVT_1"/>
    <property type="match status" value="1"/>
</dbReference>
<evidence type="ECO:0000259" key="11">
    <source>
        <dbReference type="PROSITE" id="PS50878"/>
    </source>
</evidence>
<keyword evidence="4" id="KW-0479">Metal-binding</keyword>
<feature type="domain" description="Reverse transcriptase" evidence="11">
    <location>
        <begin position="160"/>
        <end position="381"/>
    </location>
</feature>
<dbReference type="PRINTS" id="PR00866">
    <property type="entry name" value="RNADNAPOLMS"/>
</dbReference>
<accession>A0A919TFH9</accession>
<evidence type="ECO:0000256" key="1">
    <source>
        <dbReference type="ARBA" id="ARBA00012493"/>
    </source>
</evidence>
<feature type="compositionally biased region" description="Basic residues" evidence="10">
    <location>
        <begin position="1"/>
        <end position="20"/>
    </location>
</feature>
<evidence type="ECO:0000256" key="9">
    <source>
        <dbReference type="ARBA" id="ARBA00048173"/>
    </source>
</evidence>
<evidence type="ECO:0000256" key="2">
    <source>
        <dbReference type="ARBA" id="ARBA00022679"/>
    </source>
</evidence>
<dbReference type="GO" id="GO:0051607">
    <property type="term" value="P:defense response to virus"/>
    <property type="evidence" value="ECO:0007669"/>
    <property type="project" value="UniProtKB-KW"/>
</dbReference>
<organism evidence="12 13">
    <name type="scientific">Paractinoplanes toevensis</name>
    <dbReference type="NCBI Taxonomy" id="571911"/>
    <lineage>
        <taxon>Bacteria</taxon>
        <taxon>Bacillati</taxon>
        <taxon>Actinomycetota</taxon>
        <taxon>Actinomycetes</taxon>
        <taxon>Micromonosporales</taxon>
        <taxon>Micromonosporaceae</taxon>
        <taxon>Paractinoplanes</taxon>
    </lineage>
</organism>
<dbReference type="PROSITE" id="PS50878">
    <property type="entry name" value="RT_POL"/>
    <property type="match status" value="1"/>
</dbReference>
<sequence>MTTAPHRRRAPALRAARRRHDRESSGHAAPSAQVAGALADALLTTDWRPADMIAVVRSVAGGRPVRARRLVDAVLLAYPRAPADRPRELRRFLAGLPTTPRTSVRRAVIRHRFVVPTRVVRLRWGAPEIGDLAELAAFLGLDGDALDWFADRREINRQARDEQLRHYRYAWLPHRLIEAPKPRLRTLQRRLLDQILSVVPVHDGVHGFVAGRGTHTFAQLHAGSPVLVTMDLRAFFSSITAARIYGLFRGIGYPEPVAHALTALTTTRTPAHVLRAAPDPFLAALLRRPHLPQGAPTSPALANLCAFRLDRRLSGLAGRFGLRYARYADDLAFSGTISSGRIDRLVTLAGEIVHDEGFRIHPGKTRIRSRSQRQSLTGLVVNAVPAVPREDYDRLRAILHNAATHGLAAANRDGHPDFAAHLAGRVAWMSHRHPSRAAKLHRLLDRALA</sequence>
<name>A0A919TFH9_9ACTN</name>
<evidence type="ECO:0000313" key="13">
    <source>
        <dbReference type="Proteomes" id="UP000677082"/>
    </source>
</evidence>
<gene>
    <name evidence="12" type="ORF">Ato02nite_048640</name>
</gene>
<dbReference type="EMBL" id="BOQN01000063">
    <property type="protein sequence ID" value="GIM93071.1"/>
    <property type="molecule type" value="Genomic_DNA"/>
</dbReference>
<evidence type="ECO:0000256" key="6">
    <source>
        <dbReference type="ARBA" id="ARBA00022918"/>
    </source>
</evidence>
<dbReference type="GO" id="GO:0046872">
    <property type="term" value="F:metal ion binding"/>
    <property type="evidence" value="ECO:0007669"/>
    <property type="project" value="UniProtKB-KW"/>
</dbReference>
<evidence type="ECO:0000256" key="4">
    <source>
        <dbReference type="ARBA" id="ARBA00022723"/>
    </source>
</evidence>
<feature type="region of interest" description="Disordered" evidence="10">
    <location>
        <begin position="1"/>
        <end position="31"/>
    </location>
</feature>
<dbReference type="RefSeq" id="WP_213008908.1">
    <property type="nucleotide sequence ID" value="NZ_BOQN01000063.1"/>
</dbReference>
<dbReference type="GO" id="GO:0003964">
    <property type="term" value="F:RNA-directed DNA polymerase activity"/>
    <property type="evidence" value="ECO:0007669"/>
    <property type="project" value="UniProtKB-KW"/>
</dbReference>
<evidence type="ECO:0000256" key="8">
    <source>
        <dbReference type="ARBA" id="ARBA00034120"/>
    </source>
</evidence>
<keyword evidence="13" id="KW-1185">Reference proteome</keyword>
<comment type="caution">
    <text evidence="12">The sequence shown here is derived from an EMBL/GenBank/DDBJ whole genome shotgun (WGS) entry which is preliminary data.</text>
</comment>
<dbReference type="InterPro" id="IPR043502">
    <property type="entry name" value="DNA/RNA_pol_sf"/>
</dbReference>
<dbReference type="PANTHER" id="PTHR34047:SF7">
    <property type="entry name" value="RNA-DIRECTED DNA POLYMERASE"/>
    <property type="match status" value="1"/>
</dbReference>
<comment type="catalytic activity">
    <reaction evidence="9">
        <text>DNA(n) + a 2'-deoxyribonucleoside 5'-triphosphate = DNA(n+1) + diphosphate</text>
        <dbReference type="Rhea" id="RHEA:22508"/>
        <dbReference type="Rhea" id="RHEA-COMP:17339"/>
        <dbReference type="Rhea" id="RHEA-COMP:17340"/>
        <dbReference type="ChEBI" id="CHEBI:33019"/>
        <dbReference type="ChEBI" id="CHEBI:61560"/>
        <dbReference type="ChEBI" id="CHEBI:173112"/>
        <dbReference type="EC" id="2.7.7.49"/>
    </reaction>
</comment>
<dbReference type="InterPro" id="IPR000123">
    <property type="entry name" value="Reverse_transcriptase_msDNA"/>
</dbReference>
<keyword evidence="5" id="KW-0460">Magnesium</keyword>
<evidence type="ECO:0000256" key="5">
    <source>
        <dbReference type="ARBA" id="ARBA00022842"/>
    </source>
</evidence>
<dbReference type="InterPro" id="IPR051083">
    <property type="entry name" value="GrpII_Intron_Splice-Mob/Def"/>
</dbReference>
<evidence type="ECO:0000313" key="12">
    <source>
        <dbReference type="EMBL" id="GIM93071.1"/>
    </source>
</evidence>
<comment type="similarity">
    <text evidence="8">Belongs to the bacterial reverse transcriptase family.</text>
</comment>
<evidence type="ECO:0000256" key="10">
    <source>
        <dbReference type="SAM" id="MobiDB-lite"/>
    </source>
</evidence>